<evidence type="ECO:0000256" key="1">
    <source>
        <dbReference type="SAM" id="SignalP"/>
    </source>
</evidence>
<reference evidence="2 3" key="1">
    <citation type="submission" date="2016-07" db="EMBL/GenBank/DDBJ databases">
        <title>Multiple horizontal gene transfer events from other fungi enriched the ability of initially mycotrophic Trichoderma (Ascomycota) to feed on dead plant biomass.</title>
        <authorList>
            <consortium name="DOE Joint Genome Institute"/>
            <person name="Aerts A."/>
            <person name="Atanasova L."/>
            <person name="Chenthamara K."/>
            <person name="Zhang J."/>
            <person name="Grujic M."/>
            <person name="Henrissat B."/>
            <person name="Kuo A."/>
            <person name="Salamov A."/>
            <person name="Lipzen A."/>
            <person name="Labutti K."/>
            <person name="Barry K."/>
            <person name="Miao Y."/>
            <person name="Rahimi M.J."/>
            <person name="Shen Q."/>
            <person name="Grigoriev I.V."/>
            <person name="Kubicek C.P."/>
            <person name="Druzhinina I.S."/>
        </authorList>
    </citation>
    <scope>NUCLEOTIDE SEQUENCE [LARGE SCALE GENOMIC DNA]</scope>
    <source>
        <strain evidence="2 3">CBS 226.95</strain>
    </source>
</reference>
<feature type="chain" id="PRO_5015681642" evidence="1">
    <location>
        <begin position="23"/>
        <end position="191"/>
    </location>
</feature>
<evidence type="ECO:0000313" key="3">
    <source>
        <dbReference type="Proteomes" id="UP000241690"/>
    </source>
</evidence>
<gene>
    <name evidence="2" type="ORF">M431DRAFT_512557</name>
</gene>
<sequence length="191" mass="20646">MQFKSLVLAAILSLTHVQALTAKDVTNSISNITALSADTLDLVKGLNTENVEADGLQAFKNLRQIVADANDTAAIISSSANSTFAEDDQKDICETFTSFVKTQQDLLQALVSQKGLLGPIPLSMPIGAILRFLQTYVDRLSNSVIGLVPTCADESKEELKGLDKNFNETKEAYPIKLHLPEVVGTSLEAFF</sequence>
<keyword evidence="1" id="KW-0732">Signal</keyword>
<proteinExistence type="predicted"/>
<dbReference type="GeneID" id="36628431"/>
<organism evidence="2 3">
    <name type="scientific">Trichoderma harzianum CBS 226.95</name>
    <dbReference type="NCBI Taxonomy" id="983964"/>
    <lineage>
        <taxon>Eukaryota</taxon>
        <taxon>Fungi</taxon>
        <taxon>Dikarya</taxon>
        <taxon>Ascomycota</taxon>
        <taxon>Pezizomycotina</taxon>
        <taxon>Sordariomycetes</taxon>
        <taxon>Hypocreomycetidae</taxon>
        <taxon>Hypocreales</taxon>
        <taxon>Hypocreaceae</taxon>
        <taxon>Trichoderma</taxon>
    </lineage>
</organism>
<name>A0A2T3ZYA2_TRIHA</name>
<dbReference type="AlphaFoldDB" id="A0A2T3ZYA2"/>
<feature type="signal peptide" evidence="1">
    <location>
        <begin position="1"/>
        <end position="22"/>
    </location>
</feature>
<dbReference type="EMBL" id="KZ679690">
    <property type="protein sequence ID" value="PTB49779.1"/>
    <property type="molecule type" value="Genomic_DNA"/>
</dbReference>
<dbReference type="Proteomes" id="UP000241690">
    <property type="component" value="Unassembled WGS sequence"/>
</dbReference>
<dbReference type="RefSeq" id="XP_024769456.1">
    <property type="nucleotide sequence ID" value="XM_024919862.1"/>
</dbReference>
<evidence type="ECO:0000313" key="2">
    <source>
        <dbReference type="EMBL" id="PTB49779.1"/>
    </source>
</evidence>
<keyword evidence="3" id="KW-1185">Reference proteome</keyword>
<accession>A0A2T3ZYA2</accession>
<protein>
    <submittedName>
        <fullName evidence="2">Uncharacterized protein</fullName>
    </submittedName>
</protein>